<dbReference type="Proteomes" id="UP001281147">
    <property type="component" value="Unassembled WGS sequence"/>
</dbReference>
<evidence type="ECO:0000313" key="1">
    <source>
        <dbReference type="EMBL" id="KAK3700707.1"/>
    </source>
</evidence>
<dbReference type="EMBL" id="JAUTXU010000181">
    <property type="protein sequence ID" value="KAK3700707.1"/>
    <property type="molecule type" value="Genomic_DNA"/>
</dbReference>
<reference evidence="1" key="1">
    <citation type="submission" date="2023-07" db="EMBL/GenBank/DDBJ databases">
        <title>Black Yeasts Isolated from many extreme environments.</title>
        <authorList>
            <person name="Coleine C."/>
            <person name="Stajich J.E."/>
            <person name="Selbmann L."/>
        </authorList>
    </citation>
    <scope>NUCLEOTIDE SEQUENCE</scope>
    <source>
        <strain evidence="1">CCFEE 5714</strain>
    </source>
</reference>
<comment type="caution">
    <text evidence="1">The sequence shown here is derived from an EMBL/GenBank/DDBJ whole genome shotgun (WGS) entry which is preliminary data.</text>
</comment>
<accession>A0ACC3MQB9</accession>
<sequence length="765" mass="82936">MPTDRRRATAEESRQSRYSNRARLPTTPLPAQLQDATPRCAQRCLSNYIDQQFHCSRNDFACLCSQYSTQGFSLGELGYLCLEQECGNAYQEKAEELYFICGTNAGAARPTHSTLTLSATTASIYGGPTTTLNNAPTTEAPEPTTRTHQPDTFHTSSMSAQTASTATTGSPLPASLGSDPSQSSSGSPAAASGPLPSTTLTSGEAVGVSIAAMGSVILAIAAIYLLFWLRRRRVTHRDERESYDFVDEAPPRFSPFNYGYADPRGPLGGFNERRVELMAEKTNAKWAAPRASEAPAQQYEKSDDVSPESRNSMTSMRTLSQLLPEKPASTHSRPVPKSPAPSAYTATTMFEEDRPPIPSRKPLPSLPVRGSAIHYPPPTLGKPYRPQYAEQLTRSPIKERQPSLSLEIPKSAARSSHIPSLDSFPLPPRSTQAYTAYRPSTGTGSSDESRISTGSVLNYYASPEAGFDSSLELNPPTPIDSEAQKRKAVPNAITVTKATYPPRAVRITSTGSDTSFESVVTDEPTPPEEPNNQLTPVAESPLAGIRYPKVPRSSNQSVPRSPASRLSPVHAKHFPPVSPRDDRSLLPSRGRQHEAFHRNPVTPERKATSTSGLSGSTLAAKRIGNNAAQDLERRFHVTDSSHSRGNSHATTQPSKSEPNSGKSRHTEQRGRQESPLKGYGRVASGGTRAAKGVPRLQTGVGVVDSNSPPHLWSSTPGQPQHVSMKSPLWEPKITPSRRGDDLYLDVGIATPRTGDFTPMHDRFHR</sequence>
<name>A0ACC3MQB9_9PEZI</name>
<organism evidence="1 2">
    <name type="scientific">Vermiconidia calcicola</name>
    <dbReference type="NCBI Taxonomy" id="1690605"/>
    <lineage>
        <taxon>Eukaryota</taxon>
        <taxon>Fungi</taxon>
        <taxon>Dikarya</taxon>
        <taxon>Ascomycota</taxon>
        <taxon>Pezizomycotina</taxon>
        <taxon>Dothideomycetes</taxon>
        <taxon>Dothideomycetidae</taxon>
        <taxon>Mycosphaerellales</taxon>
        <taxon>Extremaceae</taxon>
        <taxon>Vermiconidia</taxon>
    </lineage>
</organism>
<proteinExistence type="predicted"/>
<evidence type="ECO:0000313" key="2">
    <source>
        <dbReference type="Proteomes" id="UP001281147"/>
    </source>
</evidence>
<keyword evidence="2" id="KW-1185">Reference proteome</keyword>
<protein>
    <submittedName>
        <fullName evidence="1">Uncharacterized protein</fullName>
    </submittedName>
</protein>
<gene>
    <name evidence="1" type="ORF">LTR37_015789</name>
</gene>